<protein>
    <submittedName>
        <fullName evidence="1">Uncharacterized protein</fullName>
    </submittedName>
</protein>
<evidence type="ECO:0000313" key="2">
    <source>
        <dbReference type="Proteomes" id="UP001296873"/>
    </source>
</evidence>
<sequence>MTDCGSDQTCHPAGPLDAEGLLTLAVLMAVDGGPLSGSAIAARVRRLAAPGFDTDHNRVGAAVERLHADGYLDADGLDPAGEVTWRIAGPGRELATELGGRAPGQACDATRTCLLLRLCLDGTMPEPNRRVLVASLLRQASGAGPAQLPQSR</sequence>
<dbReference type="EMBL" id="NRRL01000032">
    <property type="protein sequence ID" value="MBK1668893.1"/>
    <property type="molecule type" value="Genomic_DNA"/>
</dbReference>
<name>A0ABS1DF90_9PROT</name>
<comment type="caution">
    <text evidence="1">The sequence shown here is derived from an EMBL/GenBank/DDBJ whole genome shotgun (WGS) entry which is preliminary data.</text>
</comment>
<reference evidence="1 2" key="1">
    <citation type="journal article" date="2020" name="Microorganisms">
        <title>Osmotic Adaptation and Compatible Solute Biosynthesis of Phototrophic Bacteria as Revealed from Genome Analyses.</title>
        <authorList>
            <person name="Imhoff J.F."/>
            <person name="Rahn T."/>
            <person name="Kunzel S."/>
            <person name="Keller A."/>
            <person name="Neulinger S.C."/>
        </authorList>
    </citation>
    <scope>NUCLEOTIDE SEQUENCE [LARGE SCALE GENOMIC DNA]</scope>
    <source>
        <strain evidence="1 2">DSM 9895</strain>
    </source>
</reference>
<proteinExistence type="predicted"/>
<dbReference type="Proteomes" id="UP001296873">
    <property type="component" value="Unassembled WGS sequence"/>
</dbReference>
<keyword evidence="2" id="KW-1185">Reference proteome</keyword>
<organism evidence="1 2">
    <name type="scientific">Rhodovibrio sodomensis</name>
    <dbReference type="NCBI Taxonomy" id="1088"/>
    <lineage>
        <taxon>Bacteria</taxon>
        <taxon>Pseudomonadati</taxon>
        <taxon>Pseudomonadota</taxon>
        <taxon>Alphaproteobacteria</taxon>
        <taxon>Rhodospirillales</taxon>
        <taxon>Rhodovibrionaceae</taxon>
        <taxon>Rhodovibrio</taxon>
    </lineage>
</organism>
<accession>A0ABS1DF90</accession>
<dbReference type="RefSeq" id="WP_200341212.1">
    <property type="nucleotide sequence ID" value="NZ_NRRL01000032.1"/>
</dbReference>
<gene>
    <name evidence="1" type="ORF">CKO28_12715</name>
</gene>
<evidence type="ECO:0000313" key="1">
    <source>
        <dbReference type="EMBL" id="MBK1668893.1"/>
    </source>
</evidence>